<evidence type="ECO:0000313" key="3">
    <source>
        <dbReference type="Proteomes" id="UP000789405"/>
    </source>
</evidence>
<dbReference type="AlphaFoldDB" id="A0A9N9NSE2"/>
<comment type="caution">
    <text evidence="2">The sequence shown here is derived from an EMBL/GenBank/DDBJ whole genome shotgun (WGS) entry which is preliminary data.</text>
</comment>
<dbReference type="OrthoDB" id="2426952at2759"/>
<feature type="compositionally biased region" description="Polar residues" evidence="1">
    <location>
        <begin position="30"/>
        <end position="41"/>
    </location>
</feature>
<reference evidence="2" key="1">
    <citation type="submission" date="2021-06" db="EMBL/GenBank/DDBJ databases">
        <authorList>
            <person name="Kallberg Y."/>
            <person name="Tangrot J."/>
            <person name="Rosling A."/>
        </authorList>
    </citation>
    <scope>NUCLEOTIDE SEQUENCE</scope>
    <source>
        <strain evidence="2">MA453B</strain>
    </source>
</reference>
<sequence>MSYRNAKKHVKISTANSNKRSHKRKEVAASTDNSNDPLDNIIIPQSKNADIKKGHKCLSLNNYNNNTQSKSKRGRKKTHKTAVSQSSQIISELLNDNDTALNNISNDDDILDDYNTSNNVDTLDDIFNNDDAFNEVDELADQDLPSRPMSTGSNNQNILTFKSRTSNQIQKEIISSNRTVPSRLVTLRENSPIYNNLTSELEPRNEFNFSNKISRTKPITVSNSRNNDQFNYNSRKILLGSGNNTMNIQMNNTCNMMNTLIFHSETINEVVPLSFDKMLIYQLSPVVEGSQFMPFTFPRSSTTILQNQGDKIKANRDFLEELKYLFLHVRNSRKGIFEELVLKIFSCELNSTEGVEYLHIANRHFDNFINSLVNNIIDLISDFKETRSMTGPLQKEEILAFIDESATSHMLNRWLNATNVNELKIQNSMRYLCRFIQQEF</sequence>
<protein>
    <submittedName>
        <fullName evidence="2">12720_t:CDS:1</fullName>
    </submittedName>
</protein>
<accession>A0A9N9NSE2</accession>
<proteinExistence type="predicted"/>
<dbReference type="Proteomes" id="UP000789405">
    <property type="component" value="Unassembled WGS sequence"/>
</dbReference>
<feature type="compositionally biased region" description="Basic residues" evidence="1">
    <location>
        <begin position="70"/>
        <end position="80"/>
    </location>
</feature>
<feature type="non-terminal residue" evidence="2">
    <location>
        <position position="1"/>
    </location>
</feature>
<name>A0A9N9NSE2_9GLOM</name>
<evidence type="ECO:0000256" key="1">
    <source>
        <dbReference type="SAM" id="MobiDB-lite"/>
    </source>
</evidence>
<feature type="region of interest" description="Disordered" evidence="1">
    <location>
        <begin position="60"/>
        <end position="85"/>
    </location>
</feature>
<feature type="region of interest" description="Disordered" evidence="1">
    <location>
        <begin position="1"/>
        <end position="41"/>
    </location>
</feature>
<feature type="compositionally biased region" description="Polar residues" evidence="1">
    <location>
        <begin position="60"/>
        <end position="69"/>
    </location>
</feature>
<evidence type="ECO:0000313" key="2">
    <source>
        <dbReference type="EMBL" id="CAG8756731.1"/>
    </source>
</evidence>
<feature type="compositionally biased region" description="Basic residues" evidence="1">
    <location>
        <begin position="1"/>
        <end position="11"/>
    </location>
</feature>
<organism evidence="2 3">
    <name type="scientific">Dentiscutata erythropus</name>
    <dbReference type="NCBI Taxonomy" id="1348616"/>
    <lineage>
        <taxon>Eukaryota</taxon>
        <taxon>Fungi</taxon>
        <taxon>Fungi incertae sedis</taxon>
        <taxon>Mucoromycota</taxon>
        <taxon>Glomeromycotina</taxon>
        <taxon>Glomeromycetes</taxon>
        <taxon>Diversisporales</taxon>
        <taxon>Gigasporaceae</taxon>
        <taxon>Dentiscutata</taxon>
    </lineage>
</organism>
<keyword evidence="3" id="KW-1185">Reference proteome</keyword>
<gene>
    <name evidence="2" type="ORF">DERYTH_LOCUS17410</name>
</gene>
<dbReference type="EMBL" id="CAJVPY010016390">
    <property type="protein sequence ID" value="CAG8756731.1"/>
    <property type="molecule type" value="Genomic_DNA"/>
</dbReference>